<dbReference type="PROSITE" id="PS51257">
    <property type="entry name" value="PROKAR_LIPOPROTEIN"/>
    <property type="match status" value="1"/>
</dbReference>
<name>A0ABR9PEA2_9ACTN</name>
<feature type="chain" id="PRO_5046896286" description="Lipoprotein" evidence="2">
    <location>
        <begin position="27"/>
        <end position="216"/>
    </location>
</feature>
<feature type="signal peptide" evidence="2">
    <location>
        <begin position="1"/>
        <end position="26"/>
    </location>
</feature>
<dbReference type="RefSeq" id="WP_193124740.1">
    <property type="nucleotide sequence ID" value="NZ_JADBGI010000035.1"/>
</dbReference>
<evidence type="ECO:0000256" key="1">
    <source>
        <dbReference type="SAM" id="MobiDB-lite"/>
    </source>
</evidence>
<evidence type="ECO:0000256" key="2">
    <source>
        <dbReference type="SAM" id="SignalP"/>
    </source>
</evidence>
<evidence type="ECO:0000313" key="4">
    <source>
        <dbReference type="Proteomes" id="UP000806528"/>
    </source>
</evidence>
<feature type="region of interest" description="Disordered" evidence="1">
    <location>
        <begin position="114"/>
        <end position="216"/>
    </location>
</feature>
<feature type="compositionally biased region" description="Acidic residues" evidence="1">
    <location>
        <begin position="63"/>
        <end position="76"/>
    </location>
</feature>
<proteinExistence type="predicted"/>
<organism evidence="3 4">
    <name type="scientific">Nocardiopsis coralli</name>
    <dbReference type="NCBI Taxonomy" id="2772213"/>
    <lineage>
        <taxon>Bacteria</taxon>
        <taxon>Bacillati</taxon>
        <taxon>Actinomycetota</taxon>
        <taxon>Actinomycetes</taxon>
        <taxon>Streptosporangiales</taxon>
        <taxon>Nocardiopsidaceae</taxon>
        <taxon>Nocardiopsis</taxon>
    </lineage>
</organism>
<feature type="compositionally biased region" description="Basic and acidic residues" evidence="1">
    <location>
        <begin position="53"/>
        <end position="62"/>
    </location>
</feature>
<evidence type="ECO:0000313" key="3">
    <source>
        <dbReference type="EMBL" id="MBE3002151.1"/>
    </source>
</evidence>
<feature type="region of interest" description="Disordered" evidence="1">
    <location>
        <begin position="25"/>
        <end position="87"/>
    </location>
</feature>
<sequence>MTTKGFGFLPVAAVAAALALASATTACEGDRASQDGTNPGEGPDNPPDEDGGREEIAHHSIDLGEEGSEVWDEELLGEAPRADLSIVDEGADVTSFELDVTGFGGDEFFLATAHVGPCEGDPEDIGDLYEGDQDDQEEDDQDTEEAPESETHQGAVMIQLGTDAEGNGTGQIQIDGEVDGDDIGSMVISADPTSGSEQPDPEDGEPVACMDVELES</sequence>
<keyword evidence="4" id="KW-1185">Reference proteome</keyword>
<dbReference type="Proteomes" id="UP000806528">
    <property type="component" value="Unassembled WGS sequence"/>
</dbReference>
<dbReference type="EMBL" id="JADBGI010000035">
    <property type="protein sequence ID" value="MBE3002151.1"/>
    <property type="molecule type" value="Genomic_DNA"/>
</dbReference>
<accession>A0ABR9PEA2</accession>
<reference evidence="3 4" key="1">
    <citation type="submission" date="2020-09" db="EMBL/GenBank/DDBJ databases">
        <title>Diversity and distribution of actinomycetes associated with coral in the coast of Hainan.</title>
        <authorList>
            <person name="Li F."/>
        </authorList>
    </citation>
    <scope>NUCLEOTIDE SEQUENCE [LARGE SCALE GENOMIC DNA]</scope>
    <source>
        <strain evidence="3 4">HNM0947</strain>
    </source>
</reference>
<gene>
    <name evidence="3" type="ORF">IDM40_26130</name>
</gene>
<evidence type="ECO:0008006" key="5">
    <source>
        <dbReference type="Google" id="ProtNLM"/>
    </source>
</evidence>
<keyword evidence="2" id="KW-0732">Signal</keyword>
<comment type="caution">
    <text evidence="3">The sequence shown here is derived from an EMBL/GenBank/DDBJ whole genome shotgun (WGS) entry which is preliminary data.</text>
</comment>
<feature type="compositionally biased region" description="Acidic residues" evidence="1">
    <location>
        <begin position="120"/>
        <end position="148"/>
    </location>
</feature>
<protein>
    <recommendedName>
        <fullName evidence="5">Lipoprotein</fullName>
    </recommendedName>
</protein>